<dbReference type="InterPro" id="IPR017523">
    <property type="entry name" value="Rv3268"/>
</dbReference>
<dbReference type="eggNOG" id="COG0318">
    <property type="taxonomic scope" value="Bacteria"/>
</dbReference>
<dbReference type="RefSeq" id="WP_007316304.1">
    <property type="nucleotide sequence ID" value="NZ_BAEH01000017.1"/>
</dbReference>
<keyword evidence="3" id="KW-1185">Reference proteome</keyword>
<dbReference type="EMBL" id="BAEH01000017">
    <property type="protein sequence ID" value="GAB16966.1"/>
    <property type="molecule type" value="Genomic_DNA"/>
</dbReference>
<dbReference type="InterPro" id="IPR042099">
    <property type="entry name" value="ANL_N_sf"/>
</dbReference>
<dbReference type="SUPFAM" id="SSF56801">
    <property type="entry name" value="Acetyl-CoA synthetase-like"/>
    <property type="match status" value="1"/>
</dbReference>
<proteinExistence type="predicted"/>
<dbReference type="Pfam" id="PF00501">
    <property type="entry name" value="AMP-binding"/>
    <property type="match status" value="1"/>
</dbReference>
<dbReference type="Gene3D" id="3.40.50.12780">
    <property type="entry name" value="N-terminal domain of ligase-like"/>
    <property type="match status" value="1"/>
</dbReference>
<sequence>MRELMGHNTITAALFDAVTDYSQPMLTFYHDGTGERTELSAATLGNWAAKTANYLRDEVGIGPGDDVVIDLPEHWQTAAILLGAWWAGAHVHTASVESAHIYAAFTTVDDVDRFDADEIVVASLDPFALAIKDLPIGVADFGSAVRVHGDQYSPSGFSAGAALDGQSVAQVLDTAATNAADSGITADSRVLTTRPWNDADDIVEHLVAPLAVGASLVVIADADPAKVDAKVTAERASIRR</sequence>
<name>H0QVW5_9ACTN</name>
<accession>H0QVW5</accession>
<dbReference type="NCBIfam" id="TIGR03089">
    <property type="entry name" value="TIGR03089 family protein"/>
    <property type="match status" value="1"/>
</dbReference>
<evidence type="ECO:0000313" key="2">
    <source>
        <dbReference type="EMBL" id="GAB16966.1"/>
    </source>
</evidence>
<dbReference type="AlphaFoldDB" id="H0QVW5"/>
<comment type="caution">
    <text evidence="2">The sequence shown here is derived from an EMBL/GenBank/DDBJ whole genome shotgun (WGS) entry which is preliminary data.</text>
</comment>
<evidence type="ECO:0000313" key="3">
    <source>
        <dbReference type="Proteomes" id="UP000035034"/>
    </source>
</evidence>
<reference evidence="2 3" key="1">
    <citation type="submission" date="2011-12" db="EMBL/GenBank/DDBJ databases">
        <title>Whole genome shotgun sequence of Gordonia effusa NBRC 100432.</title>
        <authorList>
            <person name="Yoshida I."/>
            <person name="Takarada H."/>
            <person name="Hosoyama A."/>
            <person name="Tsuchikane K."/>
            <person name="Katsumata H."/>
            <person name="Yamazaki S."/>
            <person name="Fujita N."/>
        </authorList>
    </citation>
    <scope>NUCLEOTIDE SEQUENCE [LARGE SCALE GENOMIC DNA]</scope>
    <source>
        <strain evidence="2 3">NBRC 100432</strain>
    </source>
</reference>
<dbReference type="STRING" id="1077974.GOEFS_017_00810"/>
<dbReference type="Proteomes" id="UP000035034">
    <property type="component" value="Unassembled WGS sequence"/>
</dbReference>
<evidence type="ECO:0000259" key="1">
    <source>
        <dbReference type="Pfam" id="PF00501"/>
    </source>
</evidence>
<organism evidence="2 3">
    <name type="scientific">Gordonia effusa NBRC 100432</name>
    <dbReference type="NCBI Taxonomy" id="1077974"/>
    <lineage>
        <taxon>Bacteria</taxon>
        <taxon>Bacillati</taxon>
        <taxon>Actinomycetota</taxon>
        <taxon>Actinomycetes</taxon>
        <taxon>Mycobacteriales</taxon>
        <taxon>Gordoniaceae</taxon>
        <taxon>Gordonia</taxon>
    </lineage>
</organism>
<feature type="domain" description="AMP-dependent synthetase/ligase" evidence="1">
    <location>
        <begin position="26"/>
        <end position="95"/>
    </location>
</feature>
<protein>
    <recommendedName>
        <fullName evidence="1">AMP-dependent synthetase/ligase domain-containing protein</fullName>
    </recommendedName>
</protein>
<dbReference type="InterPro" id="IPR000873">
    <property type="entry name" value="AMP-dep_synth/lig_dom"/>
</dbReference>
<gene>
    <name evidence="2" type="ORF">GOEFS_017_00810</name>
</gene>